<dbReference type="EMBL" id="JAKILB010000002">
    <property type="protein sequence ID" value="MCL1137591.1"/>
    <property type="molecule type" value="Genomic_DNA"/>
</dbReference>
<dbReference type="RefSeq" id="WP_248948683.1">
    <property type="nucleotide sequence ID" value="NZ_JAKILB010000002.1"/>
</dbReference>
<feature type="transmembrane region" description="Helical" evidence="1">
    <location>
        <begin position="36"/>
        <end position="56"/>
    </location>
</feature>
<dbReference type="AlphaFoldDB" id="A0A9X1Z9Y8"/>
<keyword evidence="3" id="KW-1185">Reference proteome</keyword>
<protein>
    <submittedName>
        <fullName evidence="2">Uncharacterized protein</fullName>
    </submittedName>
</protein>
<gene>
    <name evidence="2" type="ORF">L2740_03405</name>
</gene>
<proteinExistence type="predicted"/>
<name>A0A9X1Z9Y8_9GAMM</name>
<evidence type="ECO:0000313" key="3">
    <source>
        <dbReference type="Proteomes" id="UP001139293"/>
    </source>
</evidence>
<feature type="transmembrane region" description="Helical" evidence="1">
    <location>
        <begin position="6"/>
        <end position="24"/>
    </location>
</feature>
<feature type="transmembrane region" description="Helical" evidence="1">
    <location>
        <begin position="91"/>
        <end position="112"/>
    </location>
</feature>
<comment type="caution">
    <text evidence="2">The sequence shown here is derived from an EMBL/GenBank/DDBJ whole genome shotgun (WGS) entry which is preliminary data.</text>
</comment>
<keyword evidence="1" id="KW-0472">Membrane</keyword>
<sequence length="129" mass="14681">MIYYFFVVLIYAAPALFTLIHDKIAYGKAWTKGVTFNRLLACYGIYMLGLLFYTVWEPIDYYVNSYSCGWPQPADWCGGYVYSLVQGIEDWLLPVSVTAAAIGQIIYVHYLANLNKQASGVIKNRPEID</sequence>
<reference evidence="2" key="1">
    <citation type="submission" date="2022-01" db="EMBL/GenBank/DDBJ databases">
        <title>Whole genome-based taxonomy of the Shewanellaceae.</title>
        <authorList>
            <person name="Martin-Rodriguez A.J."/>
        </authorList>
    </citation>
    <scope>NUCLEOTIDE SEQUENCE</scope>
    <source>
        <strain evidence="2">KCTC 23973</strain>
    </source>
</reference>
<dbReference type="Proteomes" id="UP001139293">
    <property type="component" value="Unassembled WGS sequence"/>
</dbReference>
<evidence type="ECO:0000313" key="2">
    <source>
        <dbReference type="EMBL" id="MCL1137591.1"/>
    </source>
</evidence>
<evidence type="ECO:0000256" key="1">
    <source>
        <dbReference type="SAM" id="Phobius"/>
    </source>
</evidence>
<keyword evidence="1" id="KW-0812">Transmembrane</keyword>
<accession>A0A9X1Z9Y8</accession>
<keyword evidence="1" id="KW-1133">Transmembrane helix</keyword>
<organism evidence="2 3">
    <name type="scientific">Shewanella pneumatophori</name>
    <dbReference type="NCBI Taxonomy" id="314092"/>
    <lineage>
        <taxon>Bacteria</taxon>
        <taxon>Pseudomonadati</taxon>
        <taxon>Pseudomonadota</taxon>
        <taxon>Gammaproteobacteria</taxon>
        <taxon>Alteromonadales</taxon>
        <taxon>Shewanellaceae</taxon>
        <taxon>Shewanella</taxon>
    </lineage>
</organism>